<evidence type="ECO:0000313" key="9">
    <source>
        <dbReference type="EMBL" id="ADY02247.1"/>
    </source>
</evidence>
<sequence length="414" mass="45408">MPRALLVILDGCADRPVKELGGKTPLEFAVKPTIDRLTAEGSCGLMDVISPGIRPGSDTAHLAIFGYDPYKYYPGRGPFEALGAGLMLSPSDVAFRANVATVNNDLIVVDRRGGRYIDPSEVKEIENVINNEVLPALKSKYGIDAVYKQTVEHRGVLVLKGGVSPHVSDTDPHVIGAKVSEAKALSSDAKITADYINEFTRLVYEKLSSAEFNEKRRRDGKGPINMVLLRGAGSLKNFEPLSSRYRIKPAIIAGVALIRGIGVALGMEPIHVDNYIGSKDDDFTTAFQAAARALKDHDFVFLHVKPTDSMSHDGDAEGKAMIIERVDTGLRRFLEEAPSDTYIFITCDHATPIVVKEHTGDPVPFMAWGPDVMRDDVTRFSERDCIKGFWTRIRGIDVMNIIANYLGTLEKFGE</sequence>
<evidence type="ECO:0000256" key="7">
    <source>
        <dbReference type="HAMAP-Rule" id="MF_01402"/>
    </source>
</evidence>
<dbReference type="InterPro" id="IPR006124">
    <property type="entry name" value="Metalloenzyme"/>
</dbReference>
<evidence type="ECO:0000256" key="1">
    <source>
        <dbReference type="ARBA" id="ARBA00000370"/>
    </source>
</evidence>
<evidence type="ECO:0000256" key="4">
    <source>
        <dbReference type="ARBA" id="ARBA00005524"/>
    </source>
</evidence>
<dbReference type="EC" id="5.4.2.12" evidence="7"/>
<dbReference type="SUPFAM" id="SSF53649">
    <property type="entry name" value="Alkaline phosphatase-like"/>
    <property type="match status" value="1"/>
</dbReference>
<comment type="catalytic activity">
    <reaction evidence="1 7">
        <text>(2R)-2-phosphoglycerate = (2R)-3-phosphoglycerate</text>
        <dbReference type="Rhea" id="RHEA:15901"/>
        <dbReference type="ChEBI" id="CHEBI:58272"/>
        <dbReference type="ChEBI" id="CHEBI:58289"/>
        <dbReference type="EC" id="5.4.2.12"/>
    </reaction>
</comment>
<evidence type="ECO:0000256" key="5">
    <source>
        <dbReference type="ARBA" id="ARBA00023152"/>
    </source>
</evidence>
<dbReference type="Pfam" id="PF01676">
    <property type="entry name" value="Metalloenzyme"/>
    <property type="match status" value="1"/>
</dbReference>
<dbReference type="CDD" id="cd16011">
    <property type="entry name" value="iPGM_like"/>
    <property type="match status" value="1"/>
</dbReference>
<dbReference type="PANTHER" id="PTHR31209:SF0">
    <property type="entry name" value="METALLOENZYME DOMAIN-CONTAINING PROTEIN"/>
    <property type="match status" value="1"/>
</dbReference>
<dbReference type="PANTHER" id="PTHR31209">
    <property type="entry name" value="COFACTOR-INDEPENDENT PHOSPHOGLYCERATE MUTASE"/>
    <property type="match status" value="1"/>
</dbReference>
<reference evidence="9 10" key="1">
    <citation type="journal article" date="2011" name="J. Bacteriol.">
        <title>Complete genome sequence of 'Vulcanisaeta moutnovskia' strain 768-28, a novel member of the hyperthermophilic crenarchaeal genus vulcanisaeta.</title>
        <authorList>
            <person name="Gumerov V.M."/>
            <person name="Mardanov A.V."/>
            <person name="Beletsky A.V."/>
            <person name="Prokofeva M.I."/>
            <person name="Bonch-Osmolovskaya E.A."/>
            <person name="Ravin N.V."/>
            <person name="Skryabin K.G."/>
        </authorList>
    </citation>
    <scope>NUCLEOTIDE SEQUENCE [LARGE SCALE GENOMIC DNA]</scope>
    <source>
        <strain evidence="9 10">768-28</strain>
    </source>
</reference>
<comment type="pathway">
    <text evidence="3 7">Carbohydrate degradation; glycolysis; pyruvate from D-glyceraldehyde 3-phosphate: step 3/5.</text>
</comment>
<dbReference type="GO" id="GO:0006096">
    <property type="term" value="P:glycolytic process"/>
    <property type="evidence" value="ECO:0007669"/>
    <property type="project" value="UniProtKB-UniRule"/>
</dbReference>
<proteinExistence type="inferred from homology"/>
<dbReference type="EMBL" id="CP002529">
    <property type="protein sequence ID" value="ADY02247.1"/>
    <property type="molecule type" value="Genomic_DNA"/>
</dbReference>
<evidence type="ECO:0000256" key="3">
    <source>
        <dbReference type="ARBA" id="ARBA00004798"/>
    </source>
</evidence>
<evidence type="ECO:0000256" key="2">
    <source>
        <dbReference type="ARBA" id="ARBA00002315"/>
    </source>
</evidence>
<dbReference type="HAMAP" id="MF_01402_A">
    <property type="entry name" value="ApgM_A"/>
    <property type="match status" value="1"/>
</dbReference>
<evidence type="ECO:0000313" key="10">
    <source>
        <dbReference type="Proteomes" id="UP000007485"/>
    </source>
</evidence>
<dbReference type="GeneID" id="10289702"/>
<dbReference type="KEGG" id="vmo:VMUT_2050"/>
<feature type="domain" description="Metalloenzyme" evidence="8">
    <location>
        <begin position="3"/>
        <end position="403"/>
    </location>
</feature>
<organism evidence="9 10">
    <name type="scientific">Vulcanisaeta moutnovskia (strain 768-28)</name>
    <dbReference type="NCBI Taxonomy" id="985053"/>
    <lineage>
        <taxon>Archaea</taxon>
        <taxon>Thermoproteota</taxon>
        <taxon>Thermoprotei</taxon>
        <taxon>Thermoproteales</taxon>
        <taxon>Thermoproteaceae</taxon>
        <taxon>Vulcanisaeta</taxon>
    </lineage>
</organism>
<keyword evidence="5 7" id="KW-0324">Glycolysis</keyword>
<dbReference type="PIRSF" id="PIRSF006392">
    <property type="entry name" value="IPGAM_arch"/>
    <property type="match status" value="1"/>
</dbReference>
<dbReference type="InterPro" id="IPR017850">
    <property type="entry name" value="Alkaline_phosphatase_core_sf"/>
</dbReference>
<dbReference type="InterPro" id="IPR023665">
    <property type="entry name" value="ApgAM_prokaryotes"/>
</dbReference>
<dbReference type="AlphaFoldDB" id="F0QWN0"/>
<keyword evidence="10" id="KW-1185">Reference proteome</keyword>
<dbReference type="Proteomes" id="UP000007485">
    <property type="component" value="Chromosome"/>
</dbReference>
<comment type="function">
    <text evidence="2 7">Catalyzes the interconversion of 2-phosphoglycerate and 3-phosphoglycerate.</text>
</comment>
<protein>
    <recommendedName>
        <fullName evidence="7">2,3-bisphosphoglycerate-independent phosphoglycerate mutase</fullName>
        <shortName evidence="7">BPG-independent PGAM</shortName>
        <shortName evidence="7">Phosphoglyceromutase</shortName>
        <shortName evidence="7">aPGAM</shortName>
        <ecNumber evidence="7">5.4.2.12</ecNumber>
    </recommendedName>
</protein>
<dbReference type="UniPathway" id="UPA00109">
    <property type="reaction ID" value="UER00186"/>
</dbReference>
<accession>F0QWN0</accession>
<name>F0QWN0_VULM7</name>
<dbReference type="Pfam" id="PF10143">
    <property type="entry name" value="PhosphMutase"/>
    <property type="match status" value="1"/>
</dbReference>
<evidence type="ECO:0000259" key="8">
    <source>
        <dbReference type="Pfam" id="PF01676"/>
    </source>
</evidence>
<dbReference type="NCBIfam" id="NF003104">
    <property type="entry name" value="PRK04024.1"/>
    <property type="match status" value="1"/>
</dbReference>
<dbReference type="eggNOG" id="arCOG01696">
    <property type="taxonomic scope" value="Archaea"/>
</dbReference>
<gene>
    <name evidence="7" type="primary">apgM</name>
    <name evidence="9" type="ordered locus">VMUT_2050</name>
</gene>
<dbReference type="GO" id="GO:0004619">
    <property type="term" value="F:phosphoglycerate mutase activity"/>
    <property type="evidence" value="ECO:0007669"/>
    <property type="project" value="UniProtKB-UniRule"/>
</dbReference>
<dbReference type="InterPro" id="IPR004456">
    <property type="entry name" value="Pglycerate_mutase_ApgM"/>
</dbReference>
<dbReference type="Gene3D" id="3.40.720.10">
    <property type="entry name" value="Alkaline Phosphatase, subunit A"/>
    <property type="match status" value="2"/>
</dbReference>
<dbReference type="OrthoDB" id="52918at2157"/>
<dbReference type="HOGENOM" id="CLU_034906_2_0_2"/>
<dbReference type="NCBIfam" id="TIGR00306">
    <property type="entry name" value="apgM"/>
    <property type="match status" value="1"/>
</dbReference>
<dbReference type="GO" id="GO:0046872">
    <property type="term" value="F:metal ion binding"/>
    <property type="evidence" value="ECO:0007669"/>
    <property type="project" value="InterPro"/>
</dbReference>
<dbReference type="STRING" id="985053.VMUT_2050"/>
<comment type="similarity">
    <text evidence="4 7">Belongs to the BPG-independent phosphoglycerate mutase family. A-PGAM subfamily.</text>
</comment>
<evidence type="ECO:0000256" key="6">
    <source>
        <dbReference type="ARBA" id="ARBA00023235"/>
    </source>
</evidence>
<dbReference type="RefSeq" id="WP_013605408.1">
    <property type="nucleotide sequence ID" value="NC_015151.1"/>
</dbReference>
<keyword evidence="6 7" id="KW-0413">Isomerase</keyword>